<dbReference type="PANTHER" id="PTHR34220">
    <property type="entry name" value="SENSOR HISTIDINE KINASE YPDA"/>
    <property type="match status" value="1"/>
</dbReference>
<gene>
    <name evidence="17" type="ORF">OB236_22910</name>
</gene>
<keyword evidence="4" id="KW-1003">Cell membrane</keyword>
<keyword evidence="11 14" id="KW-1133">Transmembrane helix</keyword>
<dbReference type="EMBL" id="JAOQIO010000089">
    <property type="protein sequence ID" value="MCU6794962.1"/>
    <property type="molecule type" value="Genomic_DNA"/>
</dbReference>
<evidence type="ECO:0000256" key="8">
    <source>
        <dbReference type="ARBA" id="ARBA00022741"/>
    </source>
</evidence>
<keyword evidence="10" id="KW-0067">ATP-binding</keyword>
<dbReference type="Gene3D" id="6.10.340.10">
    <property type="match status" value="1"/>
</dbReference>
<dbReference type="SUPFAM" id="SSF55874">
    <property type="entry name" value="ATPase domain of HSP90 chaperone/DNA topoisomerase II/histidine kinase"/>
    <property type="match status" value="1"/>
</dbReference>
<dbReference type="Pfam" id="PF06580">
    <property type="entry name" value="His_kinase"/>
    <property type="match status" value="1"/>
</dbReference>
<evidence type="ECO:0000256" key="14">
    <source>
        <dbReference type="SAM" id="Phobius"/>
    </source>
</evidence>
<comment type="catalytic activity">
    <reaction evidence="1">
        <text>ATP + protein L-histidine = ADP + protein N-phospho-L-histidine.</text>
        <dbReference type="EC" id="2.7.13.3"/>
    </reaction>
</comment>
<protein>
    <recommendedName>
        <fullName evidence="3">histidine kinase</fullName>
        <ecNumber evidence="3">2.7.13.3</ecNumber>
    </recommendedName>
</protein>
<proteinExistence type="predicted"/>
<evidence type="ECO:0000256" key="12">
    <source>
        <dbReference type="ARBA" id="ARBA00023012"/>
    </source>
</evidence>
<dbReference type="SMART" id="SM00387">
    <property type="entry name" value="HATPase_c"/>
    <property type="match status" value="1"/>
</dbReference>
<dbReference type="InterPro" id="IPR003660">
    <property type="entry name" value="HAMP_dom"/>
</dbReference>
<dbReference type="RefSeq" id="WP_262686023.1">
    <property type="nucleotide sequence ID" value="NZ_JAOQIO010000089.1"/>
</dbReference>
<comment type="subcellular location">
    <subcellularLocation>
        <location evidence="2">Cell membrane</location>
        <topology evidence="2">Multi-pass membrane protein</topology>
    </subcellularLocation>
</comment>
<dbReference type="InterPro" id="IPR003594">
    <property type="entry name" value="HATPase_dom"/>
</dbReference>
<dbReference type="InterPro" id="IPR036890">
    <property type="entry name" value="HATPase_C_sf"/>
</dbReference>
<evidence type="ECO:0000256" key="13">
    <source>
        <dbReference type="ARBA" id="ARBA00023136"/>
    </source>
</evidence>
<evidence type="ECO:0000256" key="2">
    <source>
        <dbReference type="ARBA" id="ARBA00004651"/>
    </source>
</evidence>
<dbReference type="GO" id="GO:0016301">
    <property type="term" value="F:kinase activity"/>
    <property type="evidence" value="ECO:0007669"/>
    <property type="project" value="UniProtKB-KW"/>
</dbReference>
<dbReference type="Gene3D" id="3.30.565.10">
    <property type="entry name" value="Histidine kinase-like ATPase, C-terminal domain"/>
    <property type="match status" value="1"/>
</dbReference>
<evidence type="ECO:0000256" key="4">
    <source>
        <dbReference type="ARBA" id="ARBA00022475"/>
    </source>
</evidence>
<evidence type="ECO:0000256" key="7">
    <source>
        <dbReference type="ARBA" id="ARBA00022692"/>
    </source>
</evidence>
<dbReference type="InterPro" id="IPR005467">
    <property type="entry name" value="His_kinase_dom"/>
</dbReference>
<dbReference type="Proteomes" id="UP001652445">
    <property type="component" value="Unassembled WGS sequence"/>
</dbReference>
<organism evidence="17 18">
    <name type="scientific">Paenibacillus baimaensis</name>
    <dbReference type="NCBI Taxonomy" id="2982185"/>
    <lineage>
        <taxon>Bacteria</taxon>
        <taxon>Bacillati</taxon>
        <taxon>Bacillota</taxon>
        <taxon>Bacilli</taxon>
        <taxon>Bacillales</taxon>
        <taxon>Paenibacillaceae</taxon>
        <taxon>Paenibacillus</taxon>
    </lineage>
</organism>
<feature type="domain" description="Histidine kinase" evidence="15">
    <location>
        <begin position="487"/>
        <end position="593"/>
    </location>
</feature>
<evidence type="ECO:0000256" key="3">
    <source>
        <dbReference type="ARBA" id="ARBA00012438"/>
    </source>
</evidence>
<feature type="transmembrane region" description="Helical" evidence="14">
    <location>
        <begin position="305"/>
        <end position="328"/>
    </location>
</feature>
<evidence type="ECO:0000256" key="10">
    <source>
        <dbReference type="ARBA" id="ARBA00022840"/>
    </source>
</evidence>
<dbReference type="Pfam" id="PF02518">
    <property type="entry name" value="HATPase_c"/>
    <property type="match status" value="1"/>
</dbReference>
<evidence type="ECO:0000259" key="15">
    <source>
        <dbReference type="PROSITE" id="PS50109"/>
    </source>
</evidence>
<evidence type="ECO:0000256" key="6">
    <source>
        <dbReference type="ARBA" id="ARBA00022679"/>
    </source>
</evidence>
<dbReference type="InterPro" id="IPR004358">
    <property type="entry name" value="Sig_transdc_His_kin-like_C"/>
</dbReference>
<keyword evidence="13 14" id="KW-0472">Membrane</keyword>
<dbReference type="Pfam" id="PF00672">
    <property type="entry name" value="HAMP"/>
    <property type="match status" value="1"/>
</dbReference>
<evidence type="ECO:0000256" key="1">
    <source>
        <dbReference type="ARBA" id="ARBA00000085"/>
    </source>
</evidence>
<keyword evidence="6" id="KW-0808">Transferase</keyword>
<dbReference type="PRINTS" id="PR00344">
    <property type="entry name" value="BCTRLSENSOR"/>
</dbReference>
<keyword evidence="8" id="KW-0547">Nucleotide-binding</keyword>
<comment type="caution">
    <text evidence="17">The sequence shown here is derived from an EMBL/GenBank/DDBJ whole genome shotgun (WGS) entry which is preliminary data.</text>
</comment>
<evidence type="ECO:0000256" key="9">
    <source>
        <dbReference type="ARBA" id="ARBA00022777"/>
    </source>
</evidence>
<dbReference type="PROSITE" id="PS50885">
    <property type="entry name" value="HAMP"/>
    <property type="match status" value="1"/>
</dbReference>
<feature type="domain" description="HAMP" evidence="16">
    <location>
        <begin position="329"/>
        <end position="381"/>
    </location>
</feature>
<evidence type="ECO:0000313" key="17">
    <source>
        <dbReference type="EMBL" id="MCU6794962.1"/>
    </source>
</evidence>
<keyword evidence="9 17" id="KW-0418">Kinase</keyword>
<feature type="transmembrane region" description="Helical" evidence="14">
    <location>
        <begin position="20"/>
        <end position="41"/>
    </location>
</feature>
<evidence type="ECO:0000256" key="5">
    <source>
        <dbReference type="ARBA" id="ARBA00022553"/>
    </source>
</evidence>
<dbReference type="PANTHER" id="PTHR34220:SF11">
    <property type="entry name" value="SENSOR PROTEIN KINASE HPTS"/>
    <property type="match status" value="1"/>
</dbReference>
<keyword evidence="18" id="KW-1185">Reference proteome</keyword>
<sequence length="599" mass="68243">MFSRFLLKNMPLHRLSIRTIMHGCFIVMVMIPLLTMVIVSYQSYKSIVTEQSTQQTLRTLEQVSVGIDREASQITNTVGYFFKDQTLLEAVDNLQAQASMNESIKKHERVQGLVHNYFQYTNELIDVVFFYRGGGVYSANSSITNYENMMRTSLWYNKSLAAKGQIKLFGLQPNEISQIHEKFINTAAVAIPDQMAGQTNVEVIYFIFKGSLFQHLFESSTKEQGDFLILDNESRAIAANRETYIQNWLDQPAYLYKTGWFASGEYTEDIRGQKAFITYFTAPVTQFKVIHIIPYDSLTAPLQKVFIMTLWIGAASTALFLLASYFFVRTIIGPISSLVREMYRVQTGSLKLNFTPSGPSEVYLLGTKFHAMVKEMEVLIKEKEEQQQAKALAELRALQSQINPHFLLNTLNAIKLMATISGVPNIQKMTDAFIRLLSTTFNRGGMMHTIKEEMNYLEQYLYIMEFRYGTYVVEWEFDERLEDCYILKQLIQPIVENAIVHGLQHKENQGQLRLKGRLDGEQILITIEDDGVGIDSSDLAELLAPTEEAGFSSMGIKNVHDRIRLNYGGPFGLTIVSSEGQGTRVEVRLPFIVIPNKDV</sequence>
<keyword evidence="5" id="KW-0597">Phosphoprotein</keyword>
<evidence type="ECO:0000259" key="16">
    <source>
        <dbReference type="PROSITE" id="PS50885"/>
    </source>
</evidence>
<evidence type="ECO:0000256" key="11">
    <source>
        <dbReference type="ARBA" id="ARBA00022989"/>
    </source>
</evidence>
<dbReference type="EC" id="2.7.13.3" evidence="3"/>
<keyword evidence="12" id="KW-0902">Two-component regulatory system</keyword>
<dbReference type="InterPro" id="IPR010559">
    <property type="entry name" value="Sig_transdc_His_kin_internal"/>
</dbReference>
<dbReference type="PROSITE" id="PS50109">
    <property type="entry name" value="HIS_KIN"/>
    <property type="match status" value="1"/>
</dbReference>
<keyword evidence="7 14" id="KW-0812">Transmembrane</keyword>
<dbReference type="InterPro" id="IPR050640">
    <property type="entry name" value="Bact_2-comp_sensor_kinase"/>
</dbReference>
<evidence type="ECO:0000313" key="18">
    <source>
        <dbReference type="Proteomes" id="UP001652445"/>
    </source>
</evidence>
<name>A0ABT2UK21_9BACL</name>
<accession>A0ABT2UK21</accession>
<reference evidence="17 18" key="1">
    <citation type="submission" date="2022-09" db="EMBL/GenBank/DDBJ databases">
        <authorList>
            <person name="Han X.L."/>
            <person name="Wang Q."/>
            <person name="Lu T."/>
        </authorList>
    </citation>
    <scope>NUCLEOTIDE SEQUENCE [LARGE SCALE GENOMIC DNA]</scope>
    <source>
        <strain evidence="17 18">WQ 127069</strain>
    </source>
</reference>